<dbReference type="SUPFAM" id="SSF48179">
    <property type="entry name" value="6-phosphogluconate dehydrogenase C-terminal domain-like"/>
    <property type="match status" value="1"/>
</dbReference>
<dbReference type="PANTHER" id="PTHR11645:SF65">
    <property type="entry name" value="HYPOTHETICAL PYRROLINE-5-CARBOXYLATE REDUCTASE (EUROFUNG)"/>
    <property type="match status" value="1"/>
</dbReference>
<dbReference type="EMBL" id="KZ613969">
    <property type="protein sequence ID" value="PMD30070.1"/>
    <property type="molecule type" value="Genomic_DNA"/>
</dbReference>
<comment type="similarity">
    <text evidence="1">Belongs to the pyrroline-5-carboxylate reductase family.</text>
</comment>
<evidence type="ECO:0000256" key="1">
    <source>
        <dbReference type="ARBA" id="ARBA00005525"/>
    </source>
</evidence>
<protein>
    <submittedName>
        <fullName evidence="7">Pyrroline-5-carboxylate reductase</fullName>
    </submittedName>
</protein>
<dbReference type="Pfam" id="PF03807">
    <property type="entry name" value="F420_oxidored"/>
    <property type="match status" value="1"/>
</dbReference>
<dbReference type="SUPFAM" id="SSF51735">
    <property type="entry name" value="NAD(P)-binding Rossmann-fold domains"/>
    <property type="match status" value="1"/>
</dbReference>
<name>A0A2J6QUY4_HYAVF</name>
<feature type="binding site" evidence="4">
    <location>
        <begin position="94"/>
        <end position="97"/>
    </location>
    <ligand>
        <name>NADP(+)</name>
        <dbReference type="ChEBI" id="CHEBI:58349"/>
    </ligand>
</feature>
<evidence type="ECO:0000313" key="7">
    <source>
        <dbReference type="EMBL" id="PMD30070.1"/>
    </source>
</evidence>
<evidence type="ECO:0000259" key="6">
    <source>
        <dbReference type="Pfam" id="PF14748"/>
    </source>
</evidence>
<dbReference type="PANTHER" id="PTHR11645">
    <property type="entry name" value="PYRROLINE-5-CARBOXYLATE REDUCTASE"/>
    <property type="match status" value="1"/>
</dbReference>
<organism evidence="7 8">
    <name type="scientific">Hyaloscypha variabilis (strain UAMH 11265 / GT02V1 / F)</name>
    <name type="common">Meliniomyces variabilis</name>
    <dbReference type="NCBI Taxonomy" id="1149755"/>
    <lineage>
        <taxon>Eukaryota</taxon>
        <taxon>Fungi</taxon>
        <taxon>Dikarya</taxon>
        <taxon>Ascomycota</taxon>
        <taxon>Pezizomycotina</taxon>
        <taxon>Leotiomycetes</taxon>
        <taxon>Helotiales</taxon>
        <taxon>Hyaloscyphaceae</taxon>
        <taxon>Hyaloscypha</taxon>
        <taxon>Hyaloscypha variabilis</taxon>
    </lineage>
</organism>
<feature type="binding site" evidence="4">
    <location>
        <position position="81"/>
    </location>
    <ligand>
        <name>NADPH</name>
        <dbReference type="ChEBI" id="CHEBI:57783"/>
    </ligand>
</feature>
<dbReference type="AlphaFoldDB" id="A0A2J6QUY4"/>
<evidence type="ECO:0000313" key="8">
    <source>
        <dbReference type="Proteomes" id="UP000235786"/>
    </source>
</evidence>
<evidence type="ECO:0000259" key="5">
    <source>
        <dbReference type="Pfam" id="PF03807"/>
    </source>
</evidence>
<accession>A0A2J6QUY4</accession>
<feature type="binding site" evidence="4">
    <location>
        <begin position="18"/>
        <end position="23"/>
    </location>
    <ligand>
        <name>NADP(+)</name>
        <dbReference type="ChEBI" id="CHEBI:58349"/>
    </ligand>
</feature>
<keyword evidence="2 4" id="KW-0521">NADP</keyword>
<keyword evidence="3" id="KW-0560">Oxidoreductase</keyword>
<dbReference type="STRING" id="1149755.A0A2J6QUY4"/>
<evidence type="ECO:0000256" key="2">
    <source>
        <dbReference type="ARBA" id="ARBA00022857"/>
    </source>
</evidence>
<evidence type="ECO:0000256" key="3">
    <source>
        <dbReference type="ARBA" id="ARBA00023002"/>
    </source>
</evidence>
<dbReference type="Gene3D" id="1.10.3730.10">
    <property type="entry name" value="ProC C-terminal domain-like"/>
    <property type="match status" value="1"/>
</dbReference>
<proteinExistence type="inferred from homology"/>
<dbReference type="FunFam" id="1.10.3730.10:FF:000001">
    <property type="entry name" value="Pyrroline-5-carboxylate reductase"/>
    <property type="match status" value="1"/>
</dbReference>
<gene>
    <name evidence="7" type="ORF">L207DRAFT_641920</name>
</gene>
<reference evidence="7 8" key="1">
    <citation type="submission" date="2016-04" db="EMBL/GenBank/DDBJ databases">
        <title>A degradative enzymes factory behind the ericoid mycorrhizal symbiosis.</title>
        <authorList>
            <consortium name="DOE Joint Genome Institute"/>
            <person name="Martino E."/>
            <person name="Morin E."/>
            <person name="Grelet G."/>
            <person name="Kuo A."/>
            <person name="Kohler A."/>
            <person name="Daghino S."/>
            <person name="Barry K."/>
            <person name="Choi C."/>
            <person name="Cichocki N."/>
            <person name="Clum A."/>
            <person name="Copeland A."/>
            <person name="Hainaut M."/>
            <person name="Haridas S."/>
            <person name="Labutti K."/>
            <person name="Lindquist E."/>
            <person name="Lipzen A."/>
            <person name="Khouja H.-R."/>
            <person name="Murat C."/>
            <person name="Ohm R."/>
            <person name="Olson A."/>
            <person name="Spatafora J."/>
            <person name="Veneault-Fourrey C."/>
            <person name="Henrissat B."/>
            <person name="Grigoriev I."/>
            <person name="Martin F."/>
            <person name="Perotto S."/>
        </authorList>
    </citation>
    <scope>NUCLEOTIDE SEQUENCE [LARGE SCALE GENOMIC DNA]</scope>
    <source>
        <strain evidence="7 8">F</strain>
    </source>
</reference>
<dbReference type="InterPro" id="IPR029036">
    <property type="entry name" value="P5CR_dimer"/>
</dbReference>
<sequence>MTTTNGTSPQTGKTLSIIGCGTMGSAILSGVLESCSRDRKNRQKPKISRFIATVNSKGSAEVLKKRFKLYEDWLEVRQGENVAAMHEADIVLLAFKPYMVDLVLRQQGVQEALRGKLIISVLVGSPTAKLEAAIVNEDPDAILSRLVNGKQKGDQEPFYIKRAMLNIAAEFRESMTVVEITDMPQEYEEITDWIFLQLGKIQPVAPELFDIGGVLAGASGALLSVAFDGMLDGAVKQGLKRADAKKILTQSLFSMAKLLENEHPAVLREKFSSPKGTTIDGLLSLEEDRARYAYSKAVIASTKRSLEIGK</sequence>
<dbReference type="OrthoDB" id="10263291at2759"/>
<dbReference type="InterPro" id="IPR028939">
    <property type="entry name" value="P5C_Rdtase_cat_N"/>
</dbReference>
<keyword evidence="8" id="KW-1185">Reference proteome</keyword>
<dbReference type="Pfam" id="PF14748">
    <property type="entry name" value="P5CR_dimer"/>
    <property type="match status" value="1"/>
</dbReference>
<dbReference type="InterPro" id="IPR008927">
    <property type="entry name" value="6-PGluconate_DH-like_C_sf"/>
</dbReference>
<dbReference type="InterPro" id="IPR036291">
    <property type="entry name" value="NAD(P)-bd_dom_sf"/>
</dbReference>
<dbReference type="PIRSF" id="PIRSF000193">
    <property type="entry name" value="Pyrrol-5-carb_rd"/>
    <property type="match status" value="1"/>
</dbReference>
<dbReference type="InterPro" id="IPR000304">
    <property type="entry name" value="Pyrroline-COOH_reductase"/>
</dbReference>
<dbReference type="GO" id="GO:0004735">
    <property type="term" value="F:pyrroline-5-carboxylate reductase activity"/>
    <property type="evidence" value="ECO:0007669"/>
    <property type="project" value="InterPro"/>
</dbReference>
<dbReference type="Proteomes" id="UP000235786">
    <property type="component" value="Unassembled WGS sequence"/>
</dbReference>
<dbReference type="GO" id="GO:0055129">
    <property type="term" value="P:L-proline biosynthetic process"/>
    <property type="evidence" value="ECO:0007669"/>
    <property type="project" value="TreeGrafter"/>
</dbReference>
<feature type="domain" description="Pyrroline-5-carboxylate reductase catalytic N-terminal" evidence="5">
    <location>
        <begin position="15"/>
        <end position="124"/>
    </location>
</feature>
<dbReference type="Gene3D" id="3.40.50.720">
    <property type="entry name" value="NAD(P)-binding Rossmann-like Domain"/>
    <property type="match status" value="1"/>
</dbReference>
<evidence type="ECO:0000256" key="4">
    <source>
        <dbReference type="PIRSR" id="PIRSR000193-1"/>
    </source>
</evidence>
<feature type="domain" description="Pyrroline-5-carboxylate reductase dimerisation" evidence="6">
    <location>
        <begin position="207"/>
        <end position="307"/>
    </location>
</feature>
<dbReference type="HAMAP" id="MF_01925">
    <property type="entry name" value="P5C_reductase"/>
    <property type="match status" value="1"/>
</dbReference>